<dbReference type="EMBL" id="CADEPM010000003">
    <property type="protein sequence ID" value="CAB3403361.1"/>
    <property type="molecule type" value="Genomic_DNA"/>
</dbReference>
<accession>A0A8S1EZ32</accession>
<name>A0A8S1EZ32_9PELO</name>
<organism evidence="2 3">
    <name type="scientific">Caenorhabditis bovis</name>
    <dbReference type="NCBI Taxonomy" id="2654633"/>
    <lineage>
        <taxon>Eukaryota</taxon>
        <taxon>Metazoa</taxon>
        <taxon>Ecdysozoa</taxon>
        <taxon>Nematoda</taxon>
        <taxon>Chromadorea</taxon>
        <taxon>Rhabditida</taxon>
        <taxon>Rhabditina</taxon>
        <taxon>Rhabditomorpha</taxon>
        <taxon>Rhabditoidea</taxon>
        <taxon>Rhabditidae</taxon>
        <taxon>Peloderinae</taxon>
        <taxon>Caenorhabditis</taxon>
    </lineage>
</organism>
<keyword evidence="3" id="KW-1185">Reference proteome</keyword>
<dbReference type="Proteomes" id="UP000494206">
    <property type="component" value="Unassembled WGS sequence"/>
</dbReference>
<protein>
    <submittedName>
        <fullName evidence="2">Uncharacterized protein</fullName>
    </submittedName>
</protein>
<gene>
    <name evidence="2" type="ORF">CBOVIS_LOCUS5850</name>
</gene>
<feature type="compositionally biased region" description="Pro residues" evidence="1">
    <location>
        <begin position="52"/>
        <end position="63"/>
    </location>
</feature>
<comment type="caution">
    <text evidence="2">The sequence shown here is derived from an EMBL/GenBank/DDBJ whole genome shotgun (WGS) entry which is preliminary data.</text>
</comment>
<evidence type="ECO:0000256" key="1">
    <source>
        <dbReference type="SAM" id="MobiDB-lite"/>
    </source>
</evidence>
<feature type="region of interest" description="Disordered" evidence="1">
    <location>
        <begin position="23"/>
        <end position="67"/>
    </location>
</feature>
<reference evidence="2 3" key="1">
    <citation type="submission" date="2020-04" db="EMBL/GenBank/DDBJ databases">
        <authorList>
            <person name="Laetsch R D."/>
            <person name="Stevens L."/>
            <person name="Kumar S."/>
            <person name="Blaxter L. M."/>
        </authorList>
    </citation>
    <scope>NUCLEOTIDE SEQUENCE [LARGE SCALE GENOMIC DNA]</scope>
</reference>
<evidence type="ECO:0000313" key="3">
    <source>
        <dbReference type="Proteomes" id="UP000494206"/>
    </source>
</evidence>
<evidence type="ECO:0000313" key="2">
    <source>
        <dbReference type="EMBL" id="CAB3403361.1"/>
    </source>
</evidence>
<proteinExistence type="predicted"/>
<sequence>MSREESDVDDELVDAELYLESMIEIAQNETTGGHDEDPFDRRNEYDDDVDPNAPPPAFTPDPPQFDDDGDIRRFSFSNVDLRQLKGESGGGDVDETSATLEFRATDELLEYCEQSREFDEIWPVLRAPRIAHEAICELLARDQLSPMLEQLVEVVELDLLAAQFTNPNVDDERHLPFASKIAENAVDDIPTTV</sequence>
<feature type="compositionally biased region" description="Basic and acidic residues" evidence="1">
    <location>
        <begin position="32"/>
        <end position="44"/>
    </location>
</feature>
<dbReference type="AlphaFoldDB" id="A0A8S1EZ32"/>